<dbReference type="RefSeq" id="WP_071546869.1">
    <property type="nucleotide sequence ID" value="NZ_LKAQ01000004.1"/>
</dbReference>
<dbReference type="InterPro" id="IPR003787">
    <property type="entry name" value="Sulphur_relay_DsrE/F-like"/>
</dbReference>
<dbReference type="SUPFAM" id="SSF75169">
    <property type="entry name" value="DsrEFH-like"/>
    <property type="match status" value="1"/>
</dbReference>
<evidence type="ECO:0000313" key="1">
    <source>
        <dbReference type="EMBL" id="OIQ51383.1"/>
    </source>
</evidence>
<keyword evidence="2" id="KW-1185">Reference proteome</keyword>
<comment type="caution">
    <text evidence="1">The sequence shown here is derived from an EMBL/GenBank/DDBJ whole genome shotgun (WGS) entry which is preliminary data.</text>
</comment>
<dbReference type="InterPro" id="IPR027396">
    <property type="entry name" value="DsrEFH-like"/>
</dbReference>
<organism evidence="1 2">
    <name type="scientific">Pseudodesulfovibrio hydrargyri</name>
    <dbReference type="NCBI Taxonomy" id="2125990"/>
    <lineage>
        <taxon>Bacteria</taxon>
        <taxon>Pseudomonadati</taxon>
        <taxon>Thermodesulfobacteriota</taxon>
        <taxon>Desulfovibrionia</taxon>
        <taxon>Desulfovibrionales</taxon>
        <taxon>Desulfovibrionaceae</taxon>
    </lineage>
</organism>
<dbReference type="OrthoDB" id="5432020at2"/>
<proteinExistence type="predicted"/>
<dbReference type="Pfam" id="PF02635">
    <property type="entry name" value="DsrE"/>
    <property type="match status" value="1"/>
</dbReference>
<reference evidence="1 2" key="1">
    <citation type="submission" date="2015-09" db="EMBL/GenBank/DDBJ databases">
        <title>Genome of Desulfovibrio dechloracetivorans BerOc1, a mercury methylating strain isolated from highly hydrocarbons and metals contaminated coastal sediments.</title>
        <authorList>
            <person name="Goni Urriza M."/>
            <person name="Gassie C."/>
            <person name="Bouchez O."/>
            <person name="Klopp C."/>
            <person name="Ranchou-Peyruse A."/>
            <person name="Remy G."/>
        </authorList>
    </citation>
    <scope>NUCLEOTIDE SEQUENCE [LARGE SCALE GENOMIC DNA]</scope>
    <source>
        <strain evidence="1 2">BerOc1</strain>
    </source>
</reference>
<dbReference type="EMBL" id="LKAQ01000004">
    <property type="protein sequence ID" value="OIQ51383.1"/>
    <property type="molecule type" value="Genomic_DNA"/>
</dbReference>
<sequence length="113" mass="12308">MNYDVLFHFDHDPQALGIAFSNIRNYLNAFPEDRPAVVLVVNGPGVRLLDRDGEHAAQIGEVLALGAVVKVCNNALTHFGIDPERLCPGCEVVPAGVVEIVELQRKGFAYVKP</sequence>
<accession>A0A1J5NDU4</accession>
<protein>
    <submittedName>
        <fullName evidence="1">DsrE/DsrF-like family protein</fullName>
    </submittedName>
</protein>
<gene>
    <name evidence="1" type="ORF">BerOc1_03335</name>
</gene>
<name>A0A1J5NDU4_9BACT</name>
<dbReference type="Gene3D" id="3.40.1260.10">
    <property type="entry name" value="DsrEFH-like"/>
    <property type="match status" value="1"/>
</dbReference>
<dbReference type="PANTHER" id="PTHR37691">
    <property type="entry name" value="BLR3518 PROTEIN"/>
    <property type="match status" value="1"/>
</dbReference>
<dbReference type="Proteomes" id="UP000181901">
    <property type="component" value="Unassembled WGS sequence"/>
</dbReference>
<evidence type="ECO:0000313" key="2">
    <source>
        <dbReference type="Proteomes" id="UP000181901"/>
    </source>
</evidence>
<dbReference type="AlphaFoldDB" id="A0A1J5NDU4"/>
<dbReference type="PANTHER" id="PTHR37691:SF1">
    <property type="entry name" value="BLR3518 PROTEIN"/>
    <property type="match status" value="1"/>
</dbReference>